<sequence length="59" mass="6224">IDEDDRSSSHIYGDSTSNADKASNADSSAAVVGISQQPLLATATVRPTPMEEQQPLPPR</sequence>
<name>A0A822EIG8_9BILA</name>
<keyword evidence="5" id="KW-1185">Reference proteome</keyword>
<evidence type="ECO:0000256" key="1">
    <source>
        <dbReference type="SAM" id="MobiDB-lite"/>
    </source>
</evidence>
<dbReference type="AlphaFoldDB" id="A0A822EIG8"/>
<dbReference type="EMBL" id="CAJOBP010103847">
    <property type="protein sequence ID" value="CAF4983656.1"/>
    <property type="molecule type" value="Genomic_DNA"/>
</dbReference>
<evidence type="ECO:0000313" key="2">
    <source>
        <dbReference type="EMBL" id="CAF4983656.1"/>
    </source>
</evidence>
<feature type="compositionally biased region" description="Low complexity" evidence="1">
    <location>
        <begin position="14"/>
        <end position="29"/>
    </location>
</feature>
<gene>
    <name evidence="3" type="ORF">QYT958_LOCUS45030</name>
    <name evidence="2" type="ORF">UJA718_LOCUS49446</name>
</gene>
<organism evidence="3 4">
    <name type="scientific">Rotaria socialis</name>
    <dbReference type="NCBI Taxonomy" id="392032"/>
    <lineage>
        <taxon>Eukaryota</taxon>
        <taxon>Metazoa</taxon>
        <taxon>Spiralia</taxon>
        <taxon>Gnathifera</taxon>
        <taxon>Rotifera</taxon>
        <taxon>Eurotatoria</taxon>
        <taxon>Bdelloidea</taxon>
        <taxon>Philodinida</taxon>
        <taxon>Philodinidae</taxon>
        <taxon>Rotaria</taxon>
    </lineage>
</organism>
<comment type="caution">
    <text evidence="3">The sequence shown here is derived from an EMBL/GenBank/DDBJ whole genome shotgun (WGS) entry which is preliminary data.</text>
</comment>
<evidence type="ECO:0000313" key="4">
    <source>
        <dbReference type="Proteomes" id="UP000663848"/>
    </source>
</evidence>
<feature type="non-terminal residue" evidence="3">
    <location>
        <position position="1"/>
    </location>
</feature>
<proteinExistence type="predicted"/>
<feature type="region of interest" description="Disordered" evidence="1">
    <location>
        <begin position="40"/>
        <end position="59"/>
    </location>
</feature>
<protein>
    <submittedName>
        <fullName evidence="3">Uncharacterized protein</fullName>
    </submittedName>
</protein>
<dbReference type="Proteomes" id="UP000663873">
    <property type="component" value="Unassembled WGS sequence"/>
</dbReference>
<feature type="region of interest" description="Disordered" evidence="1">
    <location>
        <begin position="1"/>
        <end position="29"/>
    </location>
</feature>
<dbReference type="EMBL" id="CAJOBR010072684">
    <property type="protein sequence ID" value="CAF5104515.1"/>
    <property type="molecule type" value="Genomic_DNA"/>
</dbReference>
<feature type="non-terminal residue" evidence="3">
    <location>
        <position position="59"/>
    </location>
</feature>
<evidence type="ECO:0000313" key="3">
    <source>
        <dbReference type="EMBL" id="CAF5104515.1"/>
    </source>
</evidence>
<reference evidence="3" key="1">
    <citation type="submission" date="2021-02" db="EMBL/GenBank/DDBJ databases">
        <authorList>
            <person name="Nowell W R."/>
        </authorList>
    </citation>
    <scope>NUCLEOTIDE SEQUENCE</scope>
</reference>
<dbReference type="Proteomes" id="UP000663848">
    <property type="component" value="Unassembled WGS sequence"/>
</dbReference>
<accession>A0A822EIG8</accession>
<evidence type="ECO:0000313" key="5">
    <source>
        <dbReference type="Proteomes" id="UP000663873"/>
    </source>
</evidence>